<reference evidence="3" key="1">
    <citation type="journal article" date="2014" name="Front. Microbiol.">
        <title>High frequency of phylogenetically diverse reductive dehalogenase-homologous genes in deep subseafloor sedimentary metagenomes.</title>
        <authorList>
            <person name="Kawai M."/>
            <person name="Futagami T."/>
            <person name="Toyoda A."/>
            <person name="Takaki Y."/>
            <person name="Nishi S."/>
            <person name="Hori S."/>
            <person name="Arai W."/>
            <person name="Tsubouchi T."/>
            <person name="Morono Y."/>
            <person name="Uchiyama I."/>
            <person name="Ito T."/>
            <person name="Fujiyama A."/>
            <person name="Inagaki F."/>
            <person name="Takami H."/>
        </authorList>
    </citation>
    <scope>NUCLEOTIDE SEQUENCE</scope>
    <source>
        <strain evidence="3">Expedition CK06-06</strain>
    </source>
</reference>
<evidence type="ECO:0000313" key="3">
    <source>
        <dbReference type="EMBL" id="GAI04782.1"/>
    </source>
</evidence>
<feature type="compositionally biased region" description="Basic residues" evidence="2">
    <location>
        <begin position="283"/>
        <end position="293"/>
    </location>
</feature>
<dbReference type="Pfam" id="PF13517">
    <property type="entry name" value="FG-GAP_3"/>
    <property type="match status" value="1"/>
</dbReference>
<feature type="compositionally biased region" description="Basic and acidic residues" evidence="2">
    <location>
        <begin position="257"/>
        <end position="267"/>
    </location>
</feature>
<sequence length="293" mass="32800">MAEAGDVDNDGENEIVFACGFAFYVIQWNGSAYENIFDDVPLAGRPVYGVAIGDVDGNGVDDILLGSSSFGSTTTIWLYGWNGSTFVKNDTVTFSNEANVYEAVDIGQFDGDAELEVVAATDNFVHIMRWNGTDLEEEFYSPFILPSVTGWKVMAQFGDTTNDGRNELIISKLSSPAILWVYQQGYDHLHIDNCVVGDDTKTQDNFIFAIQFGEDAQVTDSDNWDVWVQVYDEAGNQDNRFFLNRFDIVSGVQEYDRSKAGDRDRHTPRFRPNGCSGGERGIRQKSRTRLFTR</sequence>
<dbReference type="SUPFAM" id="SSF69318">
    <property type="entry name" value="Integrin alpha N-terminal domain"/>
    <property type="match status" value="1"/>
</dbReference>
<dbReference type="Gene3D" id="2.130.10.130">
    <property type="entry name" value="Integrin alpha, N-terminal"/>
    <property type="match status" value="1"/>
</dbReference>
<protein>
    <recommendedName>
        <fullName evidence="4">VCBS repeat-containing protein</fullName>
    </recommendedName>
</protein>
<evidence type="ECO:0000256" key="1">
    <source>
        <dbReference type="ARBA" id="ARBA00022729"/>
    </source>
</evidence>
<comment type="caution">
    <text evidence="3">The sequence shown here is derived from an EMBL/GenBank/DDBJ whole genome shotgun (WGS) entry which is preliminary data.</text>
</comment>
<accession>X1KCM5</accession>
<dbReference type="InterPro" id="IPR013517">
    <property type="entry name" value="FG-GAP"/>
</dbReference>
<dbReference type="EMBL" id="BARV01007205">
    <property type="protein sequence ID" value="GAI04782.1"/>
    <property type="molecule type" value="Genomic_DNA"/>
</dbReference>
<feature type="region of interest" description="Disordered" evidence="2">
    <location>
        <begin position="257"/>
        <end position="293"/>
    </location>
</feature>
<proteinExistence type="predicted"/>
<dbReference type="InterPro" id="IPR028994">
    <property type="entry name" value="Integrin_alpha_N"/>
</dbReference>
<name>X1KCM5_9ZZZZ</name>
<dbReference type="AlphaFoldDB" id="X1KCM5"/>
<evidence type="ECO:0000256" key="2">
    <source>
        <dbReference type="SAM" id="MobiDB-lite"/>
    </source>
</evidence>
<keyword evidence="1" id="KW-0732">Signal</keyword>
<gene>
    <name evidence="3" type="ORF">S06H3_14712</name>
</gene>
<evidence type="ECO:0008006" key="4">
    <source>
        <dbReference type="Google" id="ProtNLM"/>
    </source>
</evidence>
<organism evidence="3">
    <name type="scientific">marine sediment metagenome</name>
    <dbReference type="NCBI Taxonomy" id="412755"/>
    <lineage>
        <taxon>unclassified sequences</taxon>
        <taxon>metagenomes</taxon>
        <taxon>ecological metagenomes</taxon>
    </lineage>
</organism>